<dbReference type="PANTHER" id="PTHR30081">
    <property type="entry name" value="PROTEIN-EXPORT MEMBRANE PROTEIN SEC"/>
    <property type="match status" value="1"/>
</dbReference>
<feature type="transmembrane region" description="Helical" evidence="9">
    <location>
        <begin position="351"/>
        <end position="371"/>
    </location>
</feature>
<evidence type="ECO:0000256" key="1">
    <source>
        <dbReference type="ARBA" id="ARBA00004651"/>
    </source>
</evidence>
<dbReference type="InterPro" id="IPR048631">
    <property type="entry name" value="SecD_1st"/>
</dbReference>
<evidence type="ECO:0000256" key="9">
    <source>
        <dbReference type="SAM" id="Phobius"/>
    </source>
</evidence>
<dbReference type="InterPro" id="IPR054384">
    <property type="entry name" value="SecDF_P1_head"/>
</dbReference>
<dbReference type="Pfam" id="PF21760">
    <property type="entry name" value="SecD_1st"/>
    <property type="match status" value="1"/>
</dbReference>
<dbReference type="EMBL" id="VSSQ01000530">
    <property type="protein sequence ID" value="MPL96867.1"/>
    <property type="molecule type" value="Genomic_DNA"/>
</dbReference>
<dbReference type="InterPro" id="IPR048634">
    <property type="entry name" value="SecD_SecF_C"/>
</dbReference>
<evidence type="ECO:0000259" key="11">
    <source>
        <dbReference type="Pfam" id="PF21760"/>
    </source>
</evidence>
<evidence type="ECO:0000256" key="4">
    <source>
        <dbReference type="ARBA" id="ARBA00022692"/>
    </source>
</evidence>
<feature type="transmembrane region" description="Helical" evidence="9">
    <location>
        <begin position="325"/>
        <end position="345"/>
    </location>
</feature>
<dbReference type="Gene3D" id="3.30.1360.200">
    <property type="match status" value="1"/>
</dbReference>
<dbReference type="InterPro" id="IPR055344">
    <property type="entry name" value="SecD_SecF_C_bact"/>
</dbReference>
<organism evidence="13">
    <name type="scientific">bioreactor metagenome</name>
    <dbReference type="NCBI Taxonomy" id="1076179"/>
    <lineage>
        <taxon>unclassified sequences</taxon>
        <taxon>metagenomes</taxon>
        <taxon>ecological metagenomes</taxon>
    </lineage>
</organism>
<feature type="domain" description="Protein export membrane protein SecD/SecF C-terminal" evidence="10">
    <location>
        <begin position="281"/>
        <end position="450"/>
    </location>
</feature>
<keyword evidence="6 9" id="KW-1133">Transmembrane helix</keyword>
<dbReference type="InterPro" id="IPR022813">
    <property type="entry name" value="SecD/SecF_arch_bac"/>
</dbReference>
<dbReference type="NCBIfam" id="TIGR00916">
    <property type="entry name" value="2A0604s01"/>
    <property type="match status" value="1"/>
</dbReference>
<dbReference type="GO" id="GO:0005886">
    <property type="term" value="C:plasma membrane"/>
    <property type="evidence" value="ECO:0007669"/>
    <property type="project" value="UniProtKB-SubCell"/>
</dbReference>
<reference evidence="13" key="1">
    <citation type="submission" date="2019-08" db="EMBL/GenBank/DDBJ databases">
        <authorList>
            <person name="Kucharzyk K."/>
            <person name="Murdoch R.W."/>
            <person name="Higgins S."/>
            <person name="Loffler F."/>
        </authorList>
    </citation>
    <scope>NUCLEOTIDE SEQUENCE</scope>
</reference>
<dbReference type="InterPro" id="IPR022646">
    <property type="entry name" value="SecD/SecF_CS"/>
</dbReference>
<feature type="transmembrane region" description="Helical" evidence="9">
    <location>
        <begin position="400"/>
        <end position="418"/>
    </location>
</feature>
<dbReference type="NCBIfam" id="TIGR01129">
    <property type="entry name" value="secD"/>
    <property type="match status" value="1"/>
</dbReference>
<proteinExistence type="inferred from homology"/>
<dbReference type="Gene3D" id="1.20.1640.10">
    <property type="entry name" value="Multidrug efflux transporter AcrB transmembrane domain"/>
    <property type="match status" value="1"/>
</dbReference>
<name>A0A644VZW2_9ZZZZ</name>
<dbReference type="AlphaFoldDB" id="A0A644VZW2"/>
<comment type="subcellular location">
    <subcellularLocation>
        <location evidence="1">Cell membrane</location>
        <topology evidence="1">Multi-pass membrane protein</topology>
    </subcellularLocation>
</comment>
<evidence type="ECO:0000256" key="7">
    <source>
        <dbReference type="ARBA" id="ARBA00023010"/>
    </source>
</evidence>
<feature type="transmembrane region" description="Helical" evidence="9">
    <location>
        <begin position="301"/>
        <end position="320"/>
    </location>
</feature>
<dbReference type="Pfam" id="PF02355">
    <property type="entry name" value="SecD_SecF_C"/>
    <property type="match status" value="1"/>
</dbReference>
<dbReference type="FunFam" id="1.20.1640.10:FF:000004">
    <property type="entry name" value="Protein translocase subunit SecD"/>
    <property type="match status" value="1"/>
</dbReference>
<evidence type="ECO:0000256" key="2">
    <source>
        <dbReference type="ARBA" id="ARBA00022448"/>
    </source>
</evidence>
<dbReference type="PRINTS" id="PR00702">
    <property type="entry name" value="ACRIFLAVINRP"/>
</dbReference>
<feature type="domain" description="Protein translocase subunit SecDF P1" evidence="11">
    <location>
        <begin position="59"/>
        <end position="116"/>
    </location>
</feature>
<keyword evidence="7" id="KW-0811">Translocation</keyword>
<evidence type="ECO:0000259" key="12">
    <source>
        <dbReference type="Pfam" id="PF22599"/>
    </source>
</evidence>
<dbReference type="PANTHER" id="PTHR30081:SF1">
    <property type="entry name" value="PROTEIN TRANSLOCASE SUBUNIT SECD"/>
    <property type="match status" value="1"/>
</dbReference>
<sequence>MLRRDRWRLGIVAIVVVAALVTVFPISGKINLGLDLKGGAHIVLQAKESADSKVTEDSIERLLAVLRNRVDQYGVAEPVIQREGRDRVIVDLPGIQDPDAALELIGKTAELEFRSVVESTASVPPGPQRENYESDEEFQRAQTRWNEAKAQIESGRESLAKKGEGLAGSRVSRDDEGRYYLLGPVLVGGKDLVDAKTQYDNLGRAVVGLTFSSEGAKLFDRATADNVGRQIAIVLDGVVISAPVVQERITGGNAQISGRFSPAEASRLSIMLRAGALPIAVEVIENRSVGPSLGEDSINSGIRAGLIGASLVFLFMLLYYRTLGIAADAALAVSILLVFAGLISLKATLTLPGIAGIVLTIGMAVDGNVLIYERMREETKAGKTPLAAVDAGFKKALTTILDANITTLIAAAVLFYFGSGPVRGFAVTLSIGIVASVFCNVLVTRALLQHFMGGRGAAGSMLHRS</sequence>
<dbReference type="InterPro" id="IPR001036">
    <property type="entry name" value="Acrflvin-R"/>
</dbReference>
<dbReference type="SUPFAM" id="SSF82866">
    <property type="entry name" value="Multidrug efflux transporter AcrB transmembrane domain"/>
    <property type="match status" value="1"/>
</dbReference>
<dbReference type="GO" id="GO:0006886">
    <property type="term" value="P:intracellular protein transport"/>
    <property type="evidence" value="ECO:0007669"/>
    <property type="project" value="InterPro"/>
</dbReference>
<dbReference type="Pfam" id="PF22599">
    <property type="entry name" value="SecDF_P1_head"/>
    <property type="match status" value="1"/>
</dbReference>
<protein>
    <submittedName>
        <fullName evidence="13">Protein translocase subunit SecDF</fullName>
    </submittedName>
</protein>
<dbReference type="HAMAP" id="MF_01463_B">
    <property type="entry name" value="SecD_B"/>
    <property type="match status" value="1"/>
</dbReference>
<keyword evidence="4 9" id="KW-0812">Transmembrane</keyword>
<dbReference type="Pfam" id="PF07549">
    <property type="entry name" value="Sec_GG"/>
    <property type="match status" value="1"/>
</dbReference>
<comment type="caution">
    <text evidence="13">The sequence shown here is derived from an EMBL/GenBank/DDBJ whole genome shotgun (WGS) entry which is preliminary data.</text>
</comment>
<keyword evidence="8 9" id="KW-0472">Membrane</keyword>
<accession>A0A644VZW2</accession>
<dbReference type="GO" id="GO:0015450">
    <property type="term" value="F:protein-transporting ATPase activity"/>
    <property type="evidence" value="ECO:0007669"/>
    <property type="project" value="InterPro"/>
</dbReference>
<evidence type="ECO:0000256" key="5">
    <source>
        <dbReference type="ARBA" id="ARBA00022927"/>
    </source>
</evidence>
<dbReference type="Gene3D" id="3.30.70.3400">
    <property type="match status" value="1"/>
</dbReference>
<evidence type="ECO:0000256" key="6">
    <source>
        <dbReference type="ARBA" id="ARBA00022989"/>
    </source>
</evidence>
<evidence type="ECO:0000313" key="13">
    <source>
        <dbReference type="EMBL" id="MPL96867.1"/>
    </source>
</evidence>
<feature type="domain" description="SecDF P1 head subdomain" evidence="12">
    <location>
        <begin position="174"/>
        <end position="279"/>
    </location>
</feature>
<evidence type="ECO:0000259" key="10">
    <source>
        <dbReference type="Pfam" id="PF02355"/>
    </source>
</evidence>
<dbReference type="InterPro" id="IPR005791">
    <property type="entry name" value="SecD"/>
</dbReference>
<evidence type="ECO:0000256" key="8">
    <source>
        <dbReference type="ARBA" id="ARBA00023136"/>
    </source>
</evidence>
<keyword evidence="3" id="KW-1003">Cell membrane</keyword>
<keyword evidence="2" id="KW-0813">Transport</keyword>
<keyword evidence="5" id="KW-0653">Protein transport</keyword>
<gene>
    <name evidence="13" type="primary">secDF_7</name>
    <name evidence="13" type="ORF">SDC9_43051</name>
</gene>
<feature type="transmembrane region" description="Helical" evidence="9">
    <location>
        <begin position="424"/>
        <end position="443"/>
    </location>
</feature>
<evidence type="ECO:0000256" key="3">
    <source>
        <dbReference type="ARBA" id="ARBA00022475"/>
    </source>
</evidence>